<comment type="subcellular location">
    <subcellularLocation>
        <location evidence="1">Endomembrane system</location>
    </subcellularLocation>
</comment>
<keyword evidence="6" id="KW-0472">Membrane</keyword>
<keyword evidence="4" id="KW-0812">Transmembrane</keyword>
<name>A0A8J5SKV6_ZIZPA</name>
<dbReference type="GO" id="GO:0016020">
    <property type="term" value="C:membrane"/>
    <property type="evidence" value="ECO:0007669"/>
    <property type="project" value="InterPro"/>
</dbReference>
<organism evidence="8 9">
    <name type="scientific">Zizania palustris</name>
    <name type="common">Northern wild rice</name>
    <dbReference type="NCBI Taxonomy" id="103762"/>
    <lineage>
        <taxon>Eukaryota</taxon>
        <taxon>Viridiplantae</taxon>
        <taxon>Streptophyta</taxon>
        <taxon>Embryophyta</taxon>
        <taxon>Tracheophyta</taxon>
        <taxon>Spermatophyta</taxon>
        <taxon>Magnoliopsida</taxon>
        <taxon>Liliopsida</taxon>
        <taxon>Poales</taxon>
        <taxon>Poaceae</taxon>
        <taxon>BOP clade</taxon>
        <taxon>Oryzoideae</taxon>
        <taxon>Oryzeae</taxon>
        <taxon>Zizaniinae</taxon>
        <taxon>Zizania</taxon>
    </lineage>
</organism>
<dbReference type="PANTHER" id="PTHR13301">
    <property type="entry name" value="X-BOX TRANSCRIPTION FACTOR-RELATED"/>
    <property type="match status" value="1"/>
</dbReference>
<accession>A0A8J5SKV6</accession>
<sequence>MNGLVRTSAIMSNGPFILNLDCDHYVHNSAALREGMCFMLDRGGDRICFVQFPQRFKGIDPNDRYANHNLVFFDVSMRAMDGLQGPMYVGTGCVFRRTGLYSFSPPRATEHHGWLGRKKIKLFLTKKKRAWGRRRT</sequence>
<evidence type="ECO:0000256" key="2">
    <source>
        <dbReference type="ARBA" id="ARBA00022676"/>
    </source>
</evidence>
<proteinExistence type="predicted"/>
<comment type="caution">
    <text evidence="8">The sequence shown here is derived from an EMBL/GenBank/DDBJ whole genome shotgun (WGS) entry which is preliminary data.</text>
</comment>
<keyword evidence="7" id="KW-0961">Cell wall biogenesis/degradation</keyword>
<keyword evidence="9" id="KW-1185">Reference proteome</keyword>
<evidence type="ECO:0000256" key="1">
    <source>
        <dbReference type="ARBA" id="ARBA00004308"/>
    </source>
</evidence>
<protein>
    <submittedName>
        <fullName evidence="8">Uncharacterized protein</fullName>
    </submittedName>
</protein>
<reference evidence="8" key="1">
    <citation type="journal article" date="2021" name="bioRxiv">
        <title>Whole Genome Assembly and Annotation of Northern Wild Rice, Zizania palustris L., Supports a Whole Genome Duplication in the Zizania Genus.</title>
        <authorList>
            <person name="Haas M."/>
            <person name="Kono T."/>
            <person name="Macchietto M."/>
            <person name="Millas R."/>
            <person name="McGilp L."/>
            <person name="Shao M."/>
            <person name="Duquette J."/>
            <person name="Hirsch C.N."/>
            <person name="Kimball J."/>
        </authorList>
    </citation>
    <scope>NUCLEOTIDE SEQUENCE</scope>
    <source>
        <tissue evidence="8">Fresh leaf tissue</tissue>
    </source>
</reference>
<evidence type="ECO:0000256" key="4">
    <source>
        <dbReference type="ARBA" id="ARBA00022692"/>
    </source>
</evidence>
<dbReference type="GO" id="GO:0016760">
    <property type="term" value="F:cellulose synthase (UDP-forming) activity"/>
    <property type="evidence" value="ECO:0007669"/>
    <property type="project" value="InterPro"/>
</dbReference>
<dbReference type="EMBL" id="JAAALK010000283">
    <property type="protein sequence ID" value="KAG8071412.1"/>
    <property type="molecule type" value="Genomic_DNA"/>
</dbReference>
<gene>
    <name evidence="8" type="ORF">GUJ93_ZPchr0006g44914</name>
</gene>
<dbReference type="GO" id="GO:0030244">
    <property type="term" value="P:cellulose biosynthetic process"/>
    <property type="evidence" value="ECO:0007669"/>
    <property type="project" value="InterPro"/>
</dbReference>
<evidence type="ECO:0000256" key="3">
    <source>
        <dbReference type="ARBA" id="ARBA00022679"/>
    </source>
</evidence>
<evidence type="ECO:0000313" key="9">
    <source>
        <dbReference type="Proteomes" id="UP000729402"/>
    </source>
</evidence>
<dbReference type="OrthoDB" id="673988at2759"/>
<evidence type="ECO:0000256" key="7">
    <source>
        <dbReference type="ARBA" id="ARBA00023316"/>
    </source>
</evidence>
<keyword evidence="2" id="KW-0328">Glycosyltransferase</keyword>
<keyword evidence="3" id="KW-0808">Transferase</keyword>
<dbReference type="GO" id="GO:0012505">
    <property type="term" value="C:endomembrane system"/>
    <property type="evidence" value="ECO:0007669"/>
    <property type="project" value="UniProtKB-SubCell"/>
</dbReference>
<reference evidence="8" key="2">
    <citation type="submission" date="2021-02" db="EMBL/GenBank/DDBJ databases">
        <authorList>
            <person name="Kimball J.A."/>
            <person name="Haas M.W."/>
            <person name="Macchietto M."/>
            <person name="Kono T."/>
            <person name="Duquette J."/>
            <person name="Shao M."/>
        </authorList>
    </citation>
    <scope>NUCLEOTIDE SEQUENCE</scope>
    <source>
        <tissue evidence="8">Fresh leaf tissue</tissue>
    </source>
</reference>
<dbReference type="Proteomes" id="UP000729402">
    <property type="component" value="Unassembled WGS sequence"/>
</dbReference>
<keyword evidence="5" id="KW-1133">Transmembrane helix</keyword>
<evidence type="ECO:0000313" key="8">
    <source>
        <dbReference type="EMBL" id="KAG8071412.1"/>
    </source>
</evidence>
<dbReference type="AlphaFoldDB" id="A0A8J5SKV6"/>
<dbReference type="Pfam" id="PF03552">
    <property type="entry name" value="Cellulose_synt"/>
    <property type="match status" value="1"/>
</dbReference>
<evidence type="ECO:0000256" key="6">
    <source>
        <dbReference type="ARBA" id="ARBA00023136"/>
    </source>
</evidence>
<dbReference type="GO" id="GO:0071555">
    <property type="term" value="P:cell wall organization"/>
    <property type="evidence" value="ECO:0007669"/>
    <property type="project" value="UniProtKB-KW"/>
</dbReference>
<evidence type="ECO:0000256" key="5">
    <source>
        <dbReference type="ARBA" id="ARBA00022989"/>
    </source>
</evidence>
<dbReference type="InterPro" id="IPR005150">
    <property type="entry name" value="Cellulose_synth"/>
</dbReference>